<reference evidence="5" key="1">
    <citation type="journal article" date="1994" name="Mol. Gen. Genet.">
        <title>Tad1-1, an active LINE-like element of Neurospora crassa.</title>
        <authorList>
            <person name="Cambareri E.B."/>
            <person name="Helber J."/>
            <person name="Kinsey J.A."/>
        </authorList>
    </citation>
    <scope>NUCLEOTIDE SEQUENCE</scope>
    <source>
        <strain evidence="5">J1518</strain>
    </source>
</reference>
<feature type="region of interest" description="Disordered" evidence="3">
    <location>
        <begin position="375"/>
        <end position="396"/>
    </location>
</feature>
<dbReference type="InterPro" id="IPR036691">
    <property type="entry name" value="Endo/exonu/phosph_ase_sf"/>
</dbReference>
<dbReference type="PANTHER" id="PTHR33481">
    <property type="entry name" value="REVERSE TRANSCRIPTASE"/>
    <property type="match status" value="1"/>
</dbReference>
<dbReference type="Pfam" id="PF03372">
    <property type="entry name" value="Exo_endo_phos"/>
    <property type="match status" value="1"/>
</dbReference>
<feature type="compositionally biased region" description="Basic residues" evidence="3">
    <location>
        <begin position="1017"/>
        <end position="1026"/>
    </location>
</feature>
<dbReference type="InterPro" id="IPR005135">
    <property type="entry name" value="Endo/exonuclease/phosphatase"/>
</dbReference>
<evidence type="ECO:0000256" key="1">
    <source>
        <dbReference type="ARBA" id="ARBA00004173"/>
    </source>
</evidence>
<evidence type="ECO:0000259" key="4">
    <source>
        <dbReference type="PROSITE" id="PS50878"/>
    </source>
</evidence>
<feature type="domain" description="Reverse transcriptase" evidence="4">
    <location>
        <begin position="486"/>
        <end position="761"/>
    </location>
</feature>
<feature type="region of interest" description="Disordered" evidence="3">
    <location>
        <begin position="1017"/>
        <end position="1036"/>
    </location>
</feature>
<dbReference type="Pfam" id="PF00078">
    <property type="entry name" value="RVT_1"/>
    <property type="match status" value="1"/>
</dbReference>
<feature type="region of interest" description="Disordered" evidence="3">
    <location>
        <begin position="939"/>
        <end position="958"/>
    </location>
</feature>
<feature type="compositionally biased region" description="Pro residues" evidence="3">
    <location>
        <begin position="942"/>
        <end position="954"/>
    </location>
</feature>
<keyword evidence="2" id="KW-0496">Mitochondrion</keyword>
<organism evidence="5">
    <name type="scientific">Neurospora crassa</name>
    <dbReference type="NCBI Taxonomy" id="5141"/>
    <lineage>
        <taxon>Eukaryota</taxon>
        <taxon>Fungi</taxon>
        <taxon>Dikarya</taxon>
        <taxon>Ascomycota</taxon>
        <taxon>Pezizomycotina</taxon>
        <taxon>Sordariomycetes</taxon>
        <taxon>Sordariomycetidae</taxon>
        <taxon>Sordariales</taxon>
        <taxon>Sordariaceae</taxon>
        <taxon>Neurospora</taxon>
    </lineage>
</organism>
<dbReference type="EMBL" id="L25663">
    <property type="protein sequence ID" value="AAA21792.1"/>
    <property type="molecule type" value="Genomic_DNA"/>
</dbReference>
<proteinExistence type="predicted"/>
<evidence type="ECO:0000256" key="3">
    <source>
        <dbReference type="SAM" id="MobiDB-lite"/>
    </source>
</evidence>
<sequence length="1154" mass="130472">MVQLKILYWNVGKSYERGKLLLEQEETYDIVAIQEPGRNLNGDIYRPRGGRYFGVDCSEKGRAVIYVNKKWNLKDLDFQAGKDWTAVTFKNLRDPTTVYSIYSPILTQGTPEHQWGSPLLEFIEAGPPAGNLVAVGDLNLHHPDWDLENRTSPGAARLLTWARRWRLSLLTPRGEPTRLGNATRGERDGTIDHAWLSPGVEAEYWGAQRCEQTGSDHCPQEIWVQVGRKNKKAEEEGGYSWSLMDTEKVKEASEKRISVPERIDTVEDLELAFRRLDGELTSIAEEFVPHRKKGRGRRANWWTLECKTATKEARRTYWEWFGCRTASNWREFVEATMKKKRIIAKAQQATWRDGVAEASKNPSRLWPLERWARTRSHRPADPPKLPALQTQEGAAEIGDHSGKAEILADRFFPKVEVPTDHLPDWTEPPEGVDPIVISELVDEEDVQDVLSRMAPNKAPGIDWYSNRFLKLCGQPFRQAMACLASASLRLGHFPQRFKDAKVVVLKKPGKSAAQQKLAGAWRPISLLSNVGKILEALVAKRLTQAAEEFNLLPEGQMGNRAGRSTEFAVRVVTDAVHTAWKLGAVTSLMLLDLKGAFDRVNHRWLLHTLWEMQLPTWIIRWVASFVAGRRGSLFFDDETSRPYAITAGVPQGSPLSPILFILFITPLYRKLATIPNTITVGFADDTNVVAVARTTEENCRTLQAAWEVCSEWAGARGMEFEATKTELMHFTRTRAPRTETLQLGDTVLQPTESTRFLGVWLDRKLNYRAHAEAVKQKMTTQTNALTRLAAKTWGCSFARAREIYTKCIRSAIAYGASAFHQPTEVYGKPRGIVIGLAKYQTKCLRVVAGAYKATPVRNLETETFCPPLDLYLNKRVRAFEERLARTDQARFVRGTAAWVASCVQARRARGRPPADKPESGAAKARWAEAWAPTEKLLAMAAGPPPESGTPPPASQIPEPTAADREEWLEDATNREWVSRYNHHLAAAVAKSGQRYEFTIADLNPKFSGEAIQRHMVGTKKKKGRRRKPEEEEDEPYPLTKAKSSLLVQARTEVIGLRAFLHRRKVPDVLTPICACGLEKETFAHIVLNCLDAETLFWSDPDSWPLSKEELQEYLDDGVKAERILSWALRLGRLKEYRLAVELEEDQREELARHS</sequence>
<dbReference type="GO" id="GO:0005739">
    <property type="term" value="C:mitochondrion"/>
    <property type="evidence" value="ECO:0007669"/>
    <property type="project" value="UniProtKB-SubCell"/>
</dbReference>
<dbReference type="InterPro" id="IPR043502">
    <property type="entry name" value="DNA/RNA_pol_sf"/>
</dbReference>
<dbReference type="CDD" id="cd01650">
    <property type="entry name" value="RT_nLTR_like"/>
    <property type="match status" value="1"/>
</dbReference>
<dbReference type="InterPro" id="IPR000477">
    <property type="entry name" value="RT_dom"/>
</dbReference>
<dbReference type="GO" id="GO:0003824">
    <property type="term" value="F:catalytic activity"/>
    <property type="evidence" value="ECO:0007669"/>
    <property type="project" value="InterPro"/>
</dbReference>
<name>Q01379_NEUCS</name>
<protein>
    <submittedName>
        <fullName evidence="5">Pol-like protein</fullName>
    </submittedName>
</protein>
<dbReference type="AlphaFoldDB" id="Q01379"/>
<dbReference type="SUPFAM" id="SSF56672">
    <property type="entry name" value="DNA/RNA polymerases"/>
    <property type="match status" value="1"/>
</dbReference>
<evidence type="ECO:0000256" key="2">
    <source>
        <dbReference type="ARBA" id="ARBA00023128"/>
    </source>
</evidence>
<dbReference type="SUPFAM" id="SSF56219">
    <property type="entry name" value="DNase I-like"/>
    <property type="match status" value="1"/>
</dbReference>
<comment type="subcellular location">
    <subcellularLocation>
        <location evidence="1">Mitochondrion</location>
    </subcellularLocation>
</comment>
<dbReference type="PANTHER" id="PTHR33481:SF1">
    <property type="entry name" value="ENDONUCLEASE_EXONUCLEASE_PHOSPHATASE DOMAIN-CONTAINING PROTEIN-RELATED"/>
    <property type="match status" value="1"/>
</dbReference>
<evidence type="ECO:0000313" key="5">
    <source>
        <dbReference type="EMBL" id="AAA21792.1"/>
    </source>
</evidence>
<dbReference type="PROSITE" id="PS50878">
    <property type="entry name" value="RT_POL"/>
    <property type="match status" value="1"/>
</dbReference>
<dbReference type="Gene3D" id="3.60.10.10">
    <property type="entry name" value="Endonuclease/exonuclease/phosphatase"/>
    <property type="match status" value="1"/>
</dbReference>
<accession>Q01379</accession>